<evidence type="ECO:0000313" key="2">
    <source>
        <dbReference type="EMBL" id="KAL0174808.1"/>
    </source>
</evidence>
<name>A0ABD0PL76_CIRMR</name>
<feature type="region of interest" description="Disordered" evidence="1">
    <location>
        <begin position="63"/>
        <end position="85"/>
    </location>
</feature>
<dbReference type="AlphaFoldDB" id="A0ABD0PL76"/>
<reference evidence="2 3" key="1">
    <citation type="submission" date="2024-05" db="EMBL/GenBank/DDBJ databases">
        <title>Genome sequencing and assembly of Indian major carp, Cirrhinus mrigala (Hamilton, 1822).</title>
        <authorList>
            <person name="Mohindra V."/>
            <person name="Chowdhury L.M."/>
            <person name="Lal K."/>
            <person name="Jena J.K."/>
        </authorList>
    </citation>
    <scope>NUCLEOTIDE SEQUENCE [LARGE SCALE GENOMIC DNA]</scope>
    <source>
        <strain evidence="2">CM1030</strain>
        <tissue evidence="2">Blood</tissue>
    </source>
</reference>
<organism evidence="2 3">
    <name type="scientific">Cirrhinus mrigala</name>
    <name type="common">Mrigala</name>
    <dbReference type="NCBI Taxonomy" id="683832"/>
    <lineage>
        <taxon>Eukaryota</taxon>
        <taxon>Metazoa</taxon>
        <taxon>Chordata</taxon>
        <taxon>Craniata</taxon>
        <taxon>Vertebrata</taxon>
        <taxon>Euteleostomi</taxon>
        <taxon>Actinopterygii</taxon>
        <taxon>Neopterygii</taxon>
        <taxon>Teleostei</taxon>
        <taxon>Ostariophysi</taxon>
        <taxon>Cypriniformes</taxon>
        <taxon>Cyprinidae</taxon>
        <taxon>Labeoninae</taxon>
        <taxon>Labeonini</taxon>
        <taxon>Cirrhinus</taxon>
    </lineage>
</organism>
<protein>
    <recommendedName>
        <fullName evidence="4">Pre-mRNA-splicing factor SYF2</fullName>
    </recommendedName>
</protein>
<feature type="non-terminal residue" evidence="2">
    <location>
        <position position="85"/>
    </location>
</feature>
<proteinExistence type="predicted"/>
<dbReference type="Proteomes" id="UP001529510">
    <property type="component" value="Unassembled WGS sequence"/>
</dbReference>
<evidence type="ECO:0000313" key="3">
    <source>
        <dbReference type="Proteomes" id="UP001529510"/>
    </source>
</evidence>
<accession>A0ABD0PL76</accession>
<evidence type="ECO:0008006" key="4">
    <source>
        <dbReference type="Google" id="ProtNLM"/>
    </source>
</evidence>
<keyword evidence="3" id="KW-1185">Reference proteome</keyword>
<dbReference type="EMBL" id="JAMKFB020000015">
    <property type="protein sequence ID" value="KAL0174808.1"/>
    <property type="molecule type" value="Genomic_DNA"/>
</dbReference>
<gene>
    <name evidence="2" type="ORF">M9458_030776</name>
</gene>
<feature type="non-terminal residue" evidence="2">
    <location>
        <position position="1"/>
    </location>
</feature>
<evidence type="ECO:0000256" key="1">
    <source>
        <dbReference type="SAM" id="MobiDB-lite"/>
    </source>
</evidence>
<comment type="caution">
    <text evidence="2">The sequence shown here is derived from an EMBL/GenBank/DDBJ whole genome shotgun (WGS) entry which is preliminary data.</text>
</comment>
<sequence>IPELRKQSRWEYLTKREQEKIDDLEAEIKDEEYLFSTQNLTDRERKDLEYKRQVRDLARDYKKAGAKEKEERKNRYYMPEEIRSK</sequence>